<dbReference type="EMBL" id="LAZR01003666">
    <property type="protein sequence ID" value="KKN15897.1"/>
    <property type="molecule type" value="Genomic_DNA"/>
</dbReference>
<proteinExistence type="predicted"/>
<organism evidence="1">
    <name type="scientific">marine sediment metagenome</name>
    <dbReference type="NCBI Taxonomy" id="412755"/>
    <lineage>
        <taxon>unclassified sequences</taxon>
        <taxon>metagenomes</taxon>
        <taxon>ecological metagenomes</taxon>
    </lineage>
</organism>
<comment type="caution">
    <text evidence="1">The sequence shown here is derived from an EMBL/GenBank/DDBJ whole genome shotgun (WGS) entry which is preliminary data.</text>
</comment>
<gene>
    <name evidence="1" type="ORF">LCGC14_0981200</name>
</gene>
<accession>A0A0F9NUZ8</accession>
<dbReference type="Gene3D" id="2.60.120.200">
    <property type="match status" value="1"/>
</dbReference>
<dbReference type="AlphaFoldDB" id="A0A0F9NUZ8"/>
<reference evidence="1" key="1">
    <citation type="journal article" date="2015" name="Nature">
        <title>Complex archaea that bridge the gap between prokaryotes and eukaryotes.</title>
        <authorList>
            <person name="Spang A."/>
            <person name="Saw J.H."/>
            <person name="Jorgensen S.L."/>
            <person name="Zaremba-Niedzwiedzka K."/>
            <person name="Martijn J."/>
            <person name="Lind A.E."/>
            <person name="van Eijk R."/>
            <person name="Schleper C."/>
            <person name="Guy L."/>
            <person name="Ettema T.J."/>
        </authorList>
    </citation>
    <scope>NUCLEOTIDE SEQUENCE</scope>
</reference>
<feature type="non-terminal residue" evidence="1">
    <location>
        <position position="166"/>
    </location>
</feature>
<protein>
    <submittedName>
        <fullName evidence="1">Uncharacterized protein</fullName>
    </submittedName>
</protein>
<sequence>MSIGYDNLAINRDLLLGLPFREGGGTVRTQDMSKLNRPISMNDPGGGSWVWGNLATGIPYLQFVAVGGGAADGVYLDCPAADTTDLDFTSGDYSIGGWINWDATGGWSEILIGRYGVDLDGWELYLDISGGLNTVSQRHHHSSLAPNNNSNCYSTGWTPGNWYLLG</sequence>
<name>A0A0F9NUZ8_9ZZZZ</name>
<evidence type="ECO:0000313" key="1">
    <source>
        <dbReference type="EMBL" id="KKN15897.1"/>
    </source>
</evidence>